<dbReference type="FunFam" id="3.40.50.720:FF:000131">
    <property type="entry name" value="Short-chain dehydrogenase/reductase 3"/>
    <property type="match status" value="1"/>
</dbReference>
<name>A0A8I6R8Z8_CIMLE</name>
<dbReference type="GO" id="GO:0052650">
    <property type="term" value="F:all-trans-retinol dehydrogenase (NADP+) activity"/>
    <property type="evidence" value="ECO:0007669"/>
    <property type="project" value="UniProtKB-ARBA"/>
</dbReference>
<dbReference type="PANTHER" id="PTHR24322:SF736">
    <property type="entry name" value="RETINOL DEHYDROGENASE 10"/>
    <property type="match status" value="1"/>
</dbReference>
<dbReference type="GO" id="GO:0005811">
    <property type="term" value="C:lipid droplet"/>
    <property type="evidence" value="ECO:0007669"/>
    <property type="project" value="TreeGrafter"/>
</dbReference>
<evidence type="ECO:0000256" key="6">
    <source>
        <dbReference type="ARBA" id="ARBA00023002"/>
    </source>
</evidence>
<feature type="compositionally biased region" description="Basic and acidic residues" evidence="13">
    <location>
        <begin position="1"/>
        <end position="10"/>
    </location>
</feature>
<evidence type="ECO:0000256" key="7">
    <source>
        <dbReference type="ARBA" id="ARBA00023098"/>
    </source>
</evidence>
<dbReference type="OMA" id="DIIRWIT"/>
<evidence type="ECO:0000256" key="5">
    <source>
        <dbReference type="ARBA" id="ARBA00022989"/>
    </source>
</evidence>
<keyword evidence="5 14" id="KW-1133">Transmembrane helix</keyword>
<evidence type="ECO:0000256" key="14">
    <source>
        <dbReference type="SAM" id="Phobius"/>
    </source>
</evidence>
<dbReference type="PRINTS" id="PR00081">
    <property type="entry name" value="GDHRDH"/>
</dbReference>
<evidence type="ECO:0000256" key="10">
    <source>
        <dbReference type="ARBA" id="ARBA00068717"/>
    </source>
</evidence>
<dbReference type="OrthoDB" id="5840532at2759"/>
<keyword evidence="4" id="KW-0521">NADP</keyword>
<dbReference type="PRINTS" id="PR00080">
    <property type="entry name" value="SDRFAMILY"/>
</dbReference>
<dbReference type="InterPro" id="IPR002347">
    <property type="entry name" value="SDR_fam"/>
</dbReference>
<dbReference type="EnsemblMetazoa" id="XM_014383928.2">
    <property type="protein sequence ID" value="XP_014239414.1"/>
    <property type="gene ID" value="LOC106660898"/>
</dbReference>
<proteinExistence type="inferred from homology"/>
<comment type="function">
    <text evidence="9">Catalyzes the reduction of all-trans-retinal to all-trans-retinol in the presence of NADPH.</text>
</comment>
<dbReference type="Pfam" id="PF00106">
    <property type="entry name" value="adh_short"/>
    <property type="match status" value="1"/>
</dbReference>
<organism evidence="15 16">
    <name type="scientific">Cimex lectularius</name>
    <name type="common">Bed bug</name>
    <name type="synonym">Acanthia lectularia</name>
    <dbReference type="NCBI Taxonomy" id="79782"/>
    <lineage>
        <taxon>Eukaryota</taxon>
        <taxon>Metazoa</taxon>
        <taxon>Ecdysozoa</taxon>
        <taxon>Arthropoda</taxon>
        <taxon>Hexapoda</taxon>
        <taxon>Insecta</taxon>
        <taxon>Pterygota</taxon>
        <taxon>Neoptera</taxon>
        <taxon>Paraneoptera</taxon>
        <taxon>Hemiptera</taxon>
        <taxon>Heteroptera</taxon>
        <taxon>Panheteroptera</taxon>
        <taxon>Cimicomorpha</taxon>
        <taxon>Cimicidae</taxon>
        <taxon>Cimex</taxon>
    </lineage>
</organism>
<evidence type="ECO:0000256" key="11">
    <source>
        <dbReference type="ARBA" id="ARBA00082544"/>
    </source>
</evidence>
<dbReference type="Gene3D" id="3.40.50.720">
    <property type="entry name" value="NAD(P)-binding Rossmann-like Domain"/>
    <property type="match status" value="1"/>
</dbReference>
<dbReference type="AlphaFoldDB" id="A0A8I6R8Z8"/>
<evidence type="ECO:0000256" key="3">
    <source>
        <dbReference type="ARBA" id="ARBA00022692"/>
    </source>
</evidence>
<evidence type="ECO:0000256" key="9">
    <source>
        <dbReference type="ARBA" id="ARBA00059620"/>
    </source>
</evidence>
<dbReference type="InterPro" id="IPR036291">
    <property type="entry name" value="NAD(P)-bd_dom_sf"/>
</dbReference>
<comment type="subcellular location">
    <subcellularLocation>
        <location evidence="1">Membrane</location>
        <topology evidence="1">Multi-pass membrane protein</topology>
    </subcellularLocation>
</comment>
<evidence type="ECO:0000256" key="2">
    <source>
        <dbReference type="ARBA" id="ARBA00006484"/>
    </source>
</evidence>
<evidence type="ECO:0000256" key="12">
    <source>
        <dbReference type="RuleBase" id="RU000363"/>
    </source>
</evidence>
<dbReference type="SUPFAM" id="SSF51735">
    <property type="entry name" value="NAD(P)-binding Rossmann-fold domains"/>
    <property type="match status" value="1"/>
</dbReference>
<evidence type="ECO:0000313" key="16">
    <source>
        <dbReference type="Proteomes" id="UP000494040"/>
    </source>
</evidence>
<feature type="region of interest" description="Disordered" evidence="13">
    <location>
        <begin position="1"/>
        <end position="22"/>
    </location>
</feature>
<dbReference type="KEGG" id="clec:106660898"/>
<protein>
    <recommendedName>
        <fullName evidence="10">Short-chain dehydrogenase/reductase 3</fullName>
    </recommendedName>
    <alternativeName>
        <fullName evidence="11">Retinal short-chain dehydrogenase/reductase 1</fullName>
    </alternativeName>
</protein>
<evidence type="ECO:0000256" key="1">
    <source>
        <dbReference type="ARBA" id="ARBA00004141"/>
    </source>
</evidence>
<dbReference type="GO" id="GO:0016020">
    <property type="term" value="C:membrane"/>
    <property type="evidence" value="ECO:0007669"/>
    <property type="project" value="UniProtKB-SubCell"/>
</dbReference>
<evidence type="ECO:0000256" key="13">
    <source>
        <dbReference type="SAM" id="MobiDB-lite"/>
    </source>
</evidence>
<sequence length="351" mass="39387">MTVRKEDSKFSETNTGKGSRHTEMTVVRVTQSSGNWDAKPAKKRDLFNSINNFLTLTCEILVLMVNLFLSLVESLMKLVLPSQEKLINNDIILVTGTGHGIGRELVLRLSTQGCKIVCWDVNEEGNAETYKIAKEKNLHKNLYMYKCDVSCREDVLALAEKVRNDVGDVTILVNNAGIMTCKPLEKQGHDTVKRIFDVNTMAHFWMLEAFLPGMKQKNKGHIVAVCSMCGIMGMSYGVPYCASKFAVRGLMESLYEELRNDRLANKIKLTTVFPIGTDTGLAKNLKNRFPNLVPVLTPEEVALAIVMAIKKETFQVSVPSSVMGFNNVMRLFPRKFQDLILDFMDTGVYPD</sequence>
<comment type="similarity">
    <text evidence="2 12">Belongs to the short-chain dehydrogenases/reductases (SDR) family.</text>
</comment>
<accession>A0A8I6R8Z8</accession>
<reference evidence="15" key="1">
    <citation type="submission" date="2022-01" db="UniProtKB">
        <authorList>
            <consortium name="EnsemblMetazoa"/>
        </authorList>
    </citation>
    <scope>IDENTIFICATION</scope>
</reference>
<keyword evidence="3 14" id="KW-0812">Transmembrane</keyword>
<dbReference type="PANTHER" id="PTHR24322">
    <property type="entry name" value="PKSB"/>
    <property type="match status" value="1"/>
</dbReference>
<evidence type="ECO:0000256" key="8">
    <source>
        <dbReference type="ARBA" id="ARBA00023136"/>
    </source>
</evidence>
<dbReference type="GeneID" id="106660898"/>
<keyword evidence="6" id="KW-0560">Oxidoreductase</keyword>
<keyword evidence="7" id="KW-0443">Lipid metabolism</keyword>
<evidence type="ECO:0000313" key="15">
    <source>
        <dbReference type="EnsemblMetazoa" id="XP_014239414.1"/>
    </source>
</evidence>
<keyword evidence="8 14" id="KW-0472">Membrane</keyword>
<dbReference type="RefSeq" id="XP_014239414.1">
    <property type="nucleotide sequence ID" value="XM_014383928.2"/>
</dbReference>
<keyword evidence="16" id="KW-1185">Reference proteome</keyword>
<feature type="transmembrane region" description="Helical" evidence="14">
    <location>
        <begin position="53"/>
        <end position="72"/>
    </location>
</feature>
<evidence type="ECO:0000256" key="4">
    <source>
        <dbReference type="ARBA" id="ARBA00022857"/>
    </source>
</evidence>
<dbReference type="Proteomes" id="UP000494040">
    <property type="component" value="Unassembled WGS sequence"/>
</dbReference>